<dbReference type="Gene3D" id="6.10.140.100">
    <property type="match status" value="1"/>
</dbReference>
<organism evidence="5 6">
    <name type="scientific">Aspergillus niger</name>
    <dbReference type="NCBI Taxonomy" id="5061"/>
    <lineage>
        <taxon>Eukaryota</taxon>
        <taxon>Fungi</taxon>
        <taxon>Dikarya</taxon>
        <taxon>Ascomycota</taxon>
        <taxon>Pezizomycotina</taxon>
        <taxon>Eurotiomycetes</taxon>
        <taxon>Eurotiomycetidae</taxon>
        <taxon>Eurotiales</taxon>
        <taxon>Aspergillaceae</taxon>
        <taxon>Aspergillus</taxon>
        <taxon>Aspergillus subgen. Circumdati</taxon>
    </lineage>
</organism>
<dbReference type="AlphaFoldDB" id="A0A100IGW7"/>
<feature type="binding site" evidence="2">
    <location>
        <position position="303"/>
    </location>
    <ligand>
        <name>substrate</name>
    </ligand>
</feature>
<feature type="compositionally biased region" description="Basic and acidic residues" evidence="4">
    <location>
        <begin position="631"/>
        <end position="649"/>
    </location>
</feature>
<dbReference type="OMA" id="FPPMDGQ"/>
<dbReference type="CDD" id="cd09122">
    <property type="entry name" value="PLDc_Tdp1_1"/>
    <property type="match status" value="1"/>
</dbReference>
<sequence length="703" mass="78453">MAPHEGERQFETFDLDSEPDQRRSSERQVVDLTAESDSDDVVPIFPKSRSVIGSDTDDEAGDDDQYDEDLKRAIALSLQEAQGGSGESSSPLQISDSEKGETQGTDSPSVKEVEEKTNDQEPAKSMGIFGLDRKQMEQERLARLAKRKAEDTSSIDLRETKHSKIDLAPKPTVQPTVATKGTIMSASQPTSSRSIPSASPSVQYPEGIVKKTWAFGCPRQGDDIKIEEVLQKSDLELAVLSSFMWEMDWLFSKFNIEKTRFMMVMQAEDEATKRQYESETATMRNLRLCFPPMGGQVVCMHSKLMLLFHPGYLRLVVPTANLTPFDWGEMNGVMENSVFLIDLPKTNGAEKPTTHFYEDLVHFLKASTLHENIIAKLDSFDFSKTSKYAFVHTIGGSHTDMAWKRTGYCGLGRAVERLNLRTSVPLNIDFIVSIYPLPQPSATCSQVKASSVGAITDQFLRSLYLASQGDDGLTEFTIRYAKSFPVPRRDDPSKLLKKDTGTEWKDRFRLYFPSQNTIATSKGGPRCAGTICFQSRWYNGENFPRHILRDCESQRKGLLMHNKILYIRPDEPIPLSETTQCRAWAYVGSANLSESAWGRLVQDRSTKSPKLNCRNWECGVIVPVIEDKTDTSEVKDKMSEDRDKGKGKASESTSSSSTSSPNVDDDGTNLPAVFGDTVPVPMRVPGARYSGGKPPWFFAESQS</sequence>
<dbReference type="GO" id="GO:0005634">
    <property type="term" value="C:nucleus"/>
    <property type="evidence" value="ECO:0007669"/>
    <property type="project" value="InterPro"/>
</dbReference>
<feature type="compositionally biased region" description="Low complexity" evidence="4">
    <location>
        <begin position="650"/>
        <end position="660"/>
    </location>
</feature>
<dbReference type="SUPFAM" id="SSF56024">
    <property type="entry name" value="Phospholipase D/nuclease"/>
    <property type="match status" value="2"/>
</dbReference>
<evidence type="ECO:0000256" key="1">
    <source>
        <dbReference type="PIRSR" id="PIRSR610347-1"/>
    </source>
</evidence>
<dbReference type="GO" id="GO:0017005">
    <property type="term" value="F:3'-tyrosyl-DNA phosphodiesterase activity"/>
    <property type="evidence" value="ECO:0007669"/>
    <property type="project" value="TreeGrafter"/>
</dbReference>
<accession>A0A100IGW7</accession>
<dbReference type="SMART" id="SM00726">
    <property type="entry name" value="UIM"/>
    <property type="match status" value="1"/>
</dbReference>
<feature type="active site" description="Proton donor/acceptor" evidence="1">
    <location>
        <position position="561"/>
    </location>
</feature>
<gene>
    <name evidence="5" type="ORF">ABL_03945</name>
</gene>
<dbReference type="InterPro" id="IPR010347">
    <property type="entry name" value="Tdp1"/>
</dbReference>
<evidence type="ECO:0000313" key="5">
    <source>
        <dbReference type="EMBL" id="GAQ41024.1"/>
    </source>
</evidence>
<feature type="compositionally biased region" description="Basic and acidic residues" evidence="4">
    <location>
        <begin position="19"/>
        <end position="29"/>
    </location>
</feature>
<evidence type="ECO:0000256" key="3">
    <source>
        <dbReference type="PIRSR" id="PIRSR610347-3"/>
    </source>
</evidence>
<dbReference type="VEuPathDB" id="FungiDB:ATCC64974_31830"/>
<dbReference type="PROSITE" id="PS50330">
    <property type="entry name" value="UIM"/>
    <property type="match status" value="1"/>
</dbReference>
<evidence type="ECO:0000256" key="4">
    <source>
        <dbReference type="SAM" id="MobiDB-lite"/>
    </source>
</evidence>
<feature type="compositionally biased region" description="Basic and acidic residues" evidence="4">
    <location>
        <begin position="1"/>
        <end position="11"/>
    </location>
</feature>
<feature type="site" description="Interaction with DNA" evidence="3">
    <location>
        <position position="593"/>
    </location>
</feature>
<feature type="compositionally biased region" description="Basic and acidic residues" evidence="4">
    <location>
        <begin position="109"/>
        <end position="122"/>
    </location>
</feature>
<evidence type="ECO:0000256" key="2">
    <source>
        <dbReference type="PIRSR" id="PIRSR610347-2"/>
    </source>
</evidence>
<name>A0A100IGW7_ASPNG</name>
<feature type="region of interest" description="Disordered" evidence="4">
    <location>
        <begin position="631"/>
        <end position="703"/>
    </location>
</feature>
<dbReference type="EMBL" id="BCMY01000005">
    <property type="protein sequence ID" value="GAQ41024.1"/>
    <property type="molecule type" value="Genomic_DNA"/>
</dbReference>
<dbReference type="Proteomes" id="UP000068243">
    <property type="component" value="Unassembled WGS sequence"/>
</dbReference>
<feature type="binding site" evidence="2">
    <location>
        <position position="563"/>
    </location>
    <ligand>
        <name>substrate</name>
    </ligand>
</feature>
<comment type="caution">
    <text evidence="5">The sequence shown here is derived from an EMBL/GenBank/DDBJ whole genome shotgun (WGS) entry which is preliminary data.</text>
</comment>
<dbReference type="InterPro" id="IPR003903">
    <property type="entry name" value="UIM_dom"/>
</dbReference>
<dbReference type="Pfam" id="PF06087">
    <property type="entry name" value="Tyr-DNA_phospho"/>
    <property type="match status" value="1"/>
</dbReference>
<feature type="active site" description="Nucleophile" evidence="1">
    <location>
        <position position="301"/>
    </location>
</feature>
<proteinExistence type="predicted"/>
<dbReference type="GO" id="GO:0003697">
    <property type="term" value="F:single-stranded DNA binding"/>
    <property type="evidence" value="ECO:0007669"/>
    <property type="project" value="TreeGrafter"/>
</dbReference>
<dbReference type="Pfam" id="PF02809">
    <property type="entry name" value="UIM"/>
    <property type="match status" value="1"/>
</dbReference>
<evidence type="ECO:0000313" key="6">
    <source>
        <dbReference type="Proteomes" id="UP000068243"/>
    </source>
</evidence>
<dbReference type="PANTHER" id="PTHR12415">
    <property type="entry name" value="TYROSYL-DNA PHOSPHODIESTERASE 1"/>
    <property type="match status" value="1"/>
</dbReference>
<dbReference type="PANTHER" id="PTHR12415:SF4">
    <property type="entry name" value="TYROSYL-DNA PHOSPHODIESTERASE DOMAIN-CONTAINING PROTEIN"/>
    <property type="match status" value="1"/>
</dbReference>
<feature type="compositionally biased region" description="Acidic residues" evidence="4">
    <location>
        <begin position="55"/>
        <end position="67"/>
    </location>
</feature>
<dbReference type="GO" id="GO:0006281">
    <property type="term" value="P:DNA repair"/>
    <property type="evidence" value="ECO:0007669"/>
    <property type="project" value="InterPro"/>
</dbReference>
<dbReference type="GO" id="GO:0003690">
    <property type="term" value="F:double-stranded DNA binding"/>
    <property type="evidence" value="ECO:0007669"/>
    <property type="project" value="TreeGrafter"/>
</dbReference>
<dbReference type="OrthoDB" id="47785at2759"/>
<dbReference type="VEuPathDB" id="FungiDB:ASPNIDRAFT2_1119702"/>
<reference evidence="6" key="1">
    <citation type="journal article" date="2016" name="Genome Announc.">
        <title>Draft genome sequence of Aspergillus niger strain An76.</title>
        <authorList>
            <person name="Gong W."/>
            <person name="Cheng Z."/>
            <person name="Zhang H."/>
            <person name="Liu L."/>
            <person name="Gao P."/>
            <person name="Wang L."/>
        </authorList>
    </citation>
    <scope>NUCLEOTIDE SEQUENCE [LARGE SCALE GENOMIC DNA]</scope>
    <source>
        <strain evidence="6">An76</strain>
    </source>
</reference>
<dbReference type="VEuPathDB" id="FungiDB:An15g01140"/>
<feature type="region of interest" description="Disordered" evidence="4">
    <location>
        <begin position="1"/>
        <end position="133"/>
    </location>
</feature>
<dbReference type="Gene3D" id="3.30.870.10">
    <property type="entry name" value="Endonuclease Chain A"/>
    <property type="match status" value="2"/>
</dbReference>
<dbReference type="VEuPathDB" id="FungiDB:M747DRAFT_368732"/>
<protein>
    <submittedName>
        <fullName evidence="5">Unnamed protein product</fullName>
    </submittedName>
</protein>